<evidence type="ECO:0000313" key="3">
    <source>
        <dbReference type="WBParaSite" id="PDA_v2.g4025.t1"/>
    </source>
</evidence>
<feature type="transmembrane region" description="Helical" evidence="1">
    <location>
        <begin position="174"/>
        <end position="198"/>
    </location>
</feature>
<protein>
    <submittedName>
        <fullName evidence="3">Uncharacterized protein</fullName>
    </submittedName>
</protein>
<reference evidence="3" key="1">
    <citation type="submission" date="2022-11" db="UniProtKB">
        <authorList>
            <consortium name="WormBaseParasite"/>
        </authorList>
    </citation>
    <scope>IDENTIFICATION</scope>
</reference>
<dbReference type="Proteomes" id="UP000887578">
    <property type="component" value="Unplaced"/>
</dbReference>
<sequence>MKLIFQITVVVELIKSGINSVRLRGKFLQHPNAKECIIELTDSVHHLILVCAKEFHVYLKNLTNHNVTPWLYCPPEPYFAVGLIDDKNQLIVCRQKTIQSPIELWCEKSASLPKNYKCEDTYVFDDDELPSTSATFFSSTNSNGIVSSNASNQPVLDSSTVSLGNFDNFIETKWMHLLGGFIGILLILLLLLLIIHYFKKVFLPKRNPGLLEKNTNEYLICGSCGTEAQRKHTCSSQV</sequence>
<name>A0A914QKH2_9BILA</name>
<organism evidence="2 3">
    <name type="scientific">Panagrolaimus davidi</name>
    <dbReference type="NCBI Taxonomy" id="227884"/>
    <lineage>
        <taxon>Eukaryota</taxon>
        <taxon>Metazoa</taxon>
        <taxon>Ecdysozoa</taxon>
        <taxon>Nematoda</taxon>
        <taxon>Chromadorea</taxon>
        <taxon>Rhabditida</taxon>
        <taxon>Tylenchina</taxon>
        <taxon>Panagrolaimomorpha</taxon>
        <taxon>Panagrolaimoidea</taxon>
        <taxon>Panagrolaimidae</taxon>
        <taxon>Panagrolaimus</taxon>
    </lineage>
</organism>
<evidence type="ECO:0000313" key="2">
    <source>
        <dbReference type="Proteomes" id="UP000887578"/>
    </source>
</evidence>
<keyword evidence="1" id="KW-0472">Membrane</keyword>
<dbReference type="WBParaSite" id="PDA_v2.g4025.t1">
    <property type="protein sequence ID" value="PDA_v2.g4025.t1"/>
    <property type="gene ID" value="PDA_v2.g4025"/>
</dbReference>
<dbReference type="AlphaFoldDB" id="A0A914QKH2"/>
<keyword evidence="1" id="KW-1133">Transmembrane helix</keyword>
<evidence type="ECO:0000256" key="1">
    <source>
        <dbReference type="SAM" id="Phobius"/>
    </source>
</evidence>
<keyword evidence="1" id="KW-0812">Transmembrane</keyword>
<accession>A0A914QKH2</accession>
<proteinExistence type="predicted"/>
<keyword evidence="2" id="KW-1185">Reference proteome</keyword>